<dbReference type="SUPFAM" id="SSF54427">
    <property type="entry name" value="NTF2-like"/>
    <property type="match status" value="1"/>
</dbReference>
<gene>
    <name evidence="3" type="ORF">GCM10023203_51670</name>
</gene>
<protein>
    <recommendedName>
        <fullName evidence="1">UPF0225 protein GCM10023203_51670</fullName>
    </recommendedName>
</protein>
<proteinExistence type="inferred from homology"/>
<evidence type="ECO:0000313" key="4">
    <source>
        <dbReference type="Proteomes" id="UP001500457"/>
    </source>
</evidence>
<sequence>MPPRPCPCGLPEPFEACCGRYLGEDGSPAPTAEALMRSRYTAFARGDVDHLLRTWHPSTRPATLTLDPAIRWTQLEVLDRVRGGLLDTDGVVEFRAHHREGPRTGVLHERSRFVREDGRWLYRDGTPR</sequence>
<dbReference type="InterPro" id="IPR048469">
    <property type="entry name" value="YchJ-like_M"/>
</dbReference>
<reference evidence="4" key="1">
    <citation type="journal article" date="2019" name="Int. J. Syst. Evol. Microbiol.">
        <title>The Global Catalogue of Microorganisms (GCM) 10K type strain sequencing project: providing services to taxonomists for standard genome sequencing and annotation.</title>
        <authorList>
            <consortium name="The Broad Institute Genomics Platform"/>
            <consortium name="The Broad Institute Genome Sequencing Center for Infectious Disease"/>
            <person name="Wu L."/>
            <person name="Ma J."/>
        </authorList>
    </citation>
    <scope>NUCLEOTIDE SEQUENCE [LARGE SCALE GENOMIC DNA]</scope>
    <source>
        <strain evidence="4">JCM 17983</strain>
    </source>
</reference>
<dbReference type="EMBL" id="BAABHQ010000021">
    <property type="protein sequence ID" value="GAA4891611.1"/>
    <property type="molecule type" value="Genomic_DNA"/>
</dbReference>
<dbReference type="InterPro" id="IPR023006">
    <property type="entry name" value="YchJ-like"/>
</dbReference>
<feature type="domain" description="YchJ-like middle NTF2-like" evidence="2">
    <location>
        <begin position="31"/>
        <end position="125"/>
    </location>
</feature>
<organism evidence="3 4">
    <name type="scientific">Actinomycetospora straminea</name>
    <dbReference type="NCBI Taxonomy" id="663607"/>
    <lineage>
        <taxon>Bacteria</taxon>
        <taxon>Bacillati</taxon>
        <taxon>Actinomycetota</taxon>
        <taxon>Actinomycetes</taxon>
        <taxon>Pseudonocardiales</taxon>
        <taxon>Pseudonocardiaceae</taxon>
        <taxon>Actinomycetospora</taxon>
    </lineage>
</organism>
<dbReference type="Proteomes" id="UP001500457">
    <property type="component" value="Unassembled WGS sequence"/>
</dbReference>
<keyword evidence="4" id="KW-1185">Reference proteome</keyword>
<name>A0ABP9F0K9_9PSEU</name>
<dbReference type="Pfam" id="PF17775">
    <property type="entry name" value="YchJ_M-like"/>
    <property type="match status" value="1"/>
</dbReference>
<evidence type="ECO:0000313" key="3">
    <source>
        <dbReference type="EMBL" id="GAA4891611.1"/>
    </source>
</evidence>
<accession>A0ABP9F0K9</accession>
<evidence type="ECO:0000259" key="2">
    <source>
        <dbReference type="Pfam" id="PF17775"/>
    </source>
</evidence>
<dbReference type="HAMAP" id="MF_00612">
    <property type="entry name" value="UPF0225"/>
    <property type="match status" value="1"/>
</dbReference>
<comment type="caution">
    <text evidence="3">The sequence shown here is derived from an EMBL/GenBank/DDBJ whole genome shotgun (WGS) entry which is preliminary data.</text>
</comment>
<dbReference type="RefSeq" id="WP_274233303.1">
    <property type="nucleotide sequence ID" value="NZ_BAABHQ010000021.1"/>
</dbReference>
<comment type="similarity">
    <text evidence="1">Belongs to the UPF0225 family.</text>
</comment>
<dbReference type="InterPro" id="IPR032710">
    <property type="entry name" value="NTF2-like_dom_sf"/>
</dbReference>
<dbReference type="Gene3D" id="3.10.450.50">
    <property type="match status" value="1"/>
</dbReference>
<evidence type="ECO:0000256" key="1">
    <source>
        <dbReference type="HAMAP-Rule" id="MF_00612"/>
    </source>
</evidence>